<comment type="pathway">
    <text evidence="2 9">Cofactor biosynthesis; adenosylcobalamin biosynthesis.</text>
</comment>
<gene>
    <name evidence="9 10" type="primary">cobD</name>
    <name evidence="10" type="ORF">DI526_05380</name>
</gene>
<dbReference type="RefSeq" id="WP_304275058.1">
    <property type="nucleotide sequence ID" value="NZ_QFQZ01000011.1"/>
</dbReference>
<dbReference type="PANTHER" id="PTHR34308:SF1">
    <property type="entry name" value="COBALAMIN BIOSYNTHESIS PROTEIN CBIB"/>
    <property type="match status" value="1"/>
</dbReference>
<comment type="caution">
    <text evidence="10">The sequence shown here is derived from an EMBL/GenBank/DDBJ whole genome shotgun (WGS) entry which is preliminary data.</text>
</comment>
<dbReference type="Pfam" id="PF03186">
    <property type="entry name" value="CobD_Cbib"/>
    <property type="match status" value="1"/>
</dbReference>
<dbReference type="AlphaFoldDB" id="A0A2W5X510"/>
<evidence type="ECO:0000256" key="4">
    <source>
        <dbReference type="ARBA" id="ARBA00022475"/>
    </source>
</evidence>
<protein>
    <recommendedName>
        <fullName evidence="9">Cobalamin biosynthesis protein CobD</fullName>
    </recommendedName>
</protein>
<dbReference type="Proteomes" id="UP000249393">
    <property type="component" value="Unassembled WGS sequence"/>
</dbReference>
<dbReference type="GO" id="GO:0009236">
    <property type="term" value="P:cobalamin biosynthetic process"/>
    <property type="evidence" value="ECO:0007669"/>
    <property type="project" value="UniProtKB-UniRule"/>
</dbReference>
<comment type="function">
    <text evidence="9">Converts cobyric acid to cobinamide by the addition of aminopropanol on the F carboxylic group.</text>
</comment>
<evidence type="ECO:0000313" key="11">
    <source>
        <dbReference type="Proteomes" id="UP000249393"/>
    </source>
</evidence>
<evidence type="ECO:0000256" key="5">
    <source>
        <dbReference type="ARBA" id="ARBA00022573"/>
    </source>
</evidence>
<reference evidence="10 11" key="1">
    <citation type="submission" date="2017-08" db="EMBL/GenBank/DDBJ databases">
        <title>Infants hospitalized years apart are colonized by the same room-sourced microbial strains.</title>
        <authorList>
            <person name="Brooks B."/>
            <person name="Olm M.R."/>
            <person name="Firek B.A."/>
            <person name="Baker R."/>
            <person name="Thomas B.C."/>
            <person name="Morowitz M.J."/>
            <person name="Banfield J.F."/>
        </authorList>
    </citation>
    <scope>NUCLEOTIDE SEQUENCE [LARGE SCALE GENOMIC DNA]</scope>
    <source>
        <strain evidence="10">S2_003_000_R2_4</strain>
    </source>
</reference>
<feature type="transmembrane region" description="Helical" evidence="9">
    <location>
        <begin position="155"/>
        <end position="176"/>
    </location>
</feature>
<keyword evidence="8 9" id="KW-0472">Membrane</keyword>
<dbReference type="InterPro" id="IPR004485">
    <property type="entry name" value="Cobalamin_biosynth_CobD/CbiB"/>
</dbReference>
<dbReference type="PANTHER" id="PTHR34308">
    <property type="entry name" value="COBALAMIN BIOSYNTHESIS PROTEIN CBIB"/>
    <property type="match status" value="1"/>
</dbReference>
<organism evidence="10 11">
    <name type="scientific">Caulobacter segnis</name>
    <dbReference type="NCBI Taxonomy" id="88688"/>
    <lineage>
        <taxon>Bacteria</taxon>
        <taxon>Pseudomonadati</taxon>
        <taxon>Pseudomonadota</taxon>
        <taxon>Alphaproteobacteria</taxon>
        <taxon>Caulobacterales</taxon>
        <taxon>Caulobacteraceae</taxon>
        <taxon>Caulobacter</taxon>
    </lineage>
</organism>
<evidence type="ECO:0000313" key="10">
    <source>
        <dbReference type="EMBL" id="PZR35884.1"/>
    </source>
</evidence>
<comment type="subcellular location">
    <subcellularLocation>
        <location evidence="1 9">Cell membrane</location>
        <topology evidence="1 9">Multi-pass membrane protein</topology>
    </subcellularLocation>
</comment>
<dbReference type="UniPathway" id="UPA00148"/>
<evidence type="ECO:0000256" key="6">
    <source>
        <dbReference type="ARBA" id="ARBA00022692"/>
    </source>
</evidence>
<dbReference type="NCBIfam" id="TIGR00380">
    <property type="entry name" value="cobal_cbiB"/>
    <property type="match status" value="1"/>
</dbReference>
<dbReference type="HAMAP" id="MF_00024">
    <property type="entry name" value="CobD_CbiB"/>
    <property type="match status" value="1"/>
</dbReference>
<accession>A0A2W5X510</accession>
<comment type="caution">
    <text evidence="9">Lacks conserved residue(s) required for the propagation of feature annotation.</text>
</comment>
<dbReference type="GO" id="GO:0015420">
    <property type="term" value="F:ABC-type vitamin B12 transporter activity"/>
    <property type="evidence" value="ECO:0007669"/>
    <property type="project" value="UniProtKB-UniRule"/>
</dbReference>
<dbReference type="GO" id="GO:0048472">
    <property type="term" value="F:threonine-phosphate decarboxylase activity"/>
    <property type="evidence" value="ECO:0007669"/>
    <property type="project" value="InterPro"/>
</dbReference>
<proteinExistence type="inferred from homology"/>
<name>A0A2W5X510_9CAUL</name>
<evidence type="ECO:0000256" key="8">
    <source>
        <dbReference type="ARBA" id="ARBA00023136"/>
    </source>
</evidence>
<evidence type="ECO:0000256" key="1">
    <source>
        <dbReference type="ARBA" id="ARBA00004651"/>
    </source>
</evidence>
<feature type="transmembrane region" description="Helical" evidence="9">
    <location>
        <begin position="58"/>
        <end position="78"/>
    </location>
</feature>
<dbReference type="EMBL" id="QFQZ01000011">
    <property type="protein sequence ID" value="PZR35884.1"/>
    <property type="molecule type" value="Genomic_DNA"/>
</dbReference>
<dbReference type="GO" id="GO:0005886">
    <property type="term" value="C:plasma membrane"/>
    <property type="evidence" value="ECO:0007669"/>
    <property type="project" value="UniProtKB-SubCell"/>
</dbReference>
<evidence type="ECO:0000256" key="9">
    <source>
        <dbReference type="HAMAP-Rule" id="MF_00024"/>
    </source>
</evidence>
<comment type="similarity">
    <text evidence="3 9">Belongs to the CobD/CbiB family.</text>
</comment>
<keyword evidence="6 9" id="KW-0812">Transmembrane</keyword>
<keyword evidence="5 9" id="KW-0169">Cobalamin biosynthesis</keyword>
<evidence type="ECO:0000256" key="2">
    <source>
        <dbReference type="ARBA" id="ARBA00004953"/>
    </source>
</evidence>
<evidence type="ECO:0000256" key="7">
    <source>
        <dbReference type="ARBA" id="ARBA00022989"/>
    </source>
</evidence>
<sequence length="308" mass="32571">MWTSPWIVLAAAAVEAVVGYPDALHRRVPHPVVWIGGLISSLERALNRPNWSDLKRRSAGVATLLTIVLVSGLSGWLLTRLGGPILVVVAGSLGLAQRSLHQHVAAVLGPLQSGDVEGARDAVSMIVGRDVERLEAGGVAAAAIESLAESFNDGVVAPVFWFVVAGLPGLFIYKAVNTADSLVGHREPRWRAFGWASARFDDLLNLAPARLAGALIVMAGSRGWSVMVRGAPKHASPNAGWPEAAMAGALGVRLGGEAWYDGERSDRPVFGDGPEVETKDLPRALRVYLTACGLLWLLLACGGLAWPH</sequence>
<evidence type="ECO:0000256" key="3">
    <source>
        <dbReference type="ARBA" id="ARBA00006263"/>
    </source>
</evidence>
<keyword evidence="7 9" id="KW-1133">Transmembrane helix</keyword>
<keyword evidence="4 9" id="KW-1003">Cell membrane</keyword>
<feature type="transmembrane region" description="Helical" evidence="9">
    <location>
        <begin position="287"/>
        <end position="306"/>
    </location>
</feature>